<dbReference type="InParanoid" id="A0A067QHC3"/>
<organism evidence="2 3">
    <name type="scientific">Zootermopsis nevadensis</name>
    <name type="common">Dampwood termite</name>
    <dbReference type="NCBI Taxonomy" id="136037"/>
    <lineage>
        <taxon>Eukaryota</taxon>
        <taxon>Metazoa</taxon>
        <taxon>Ecdysozoa</taxon>
        <taxon>Arthropoda</taxon>
        <taxon>Hexapoda</taxon>
        <taxon>Insecta</taxon>
        <taxon>Pterygota</taxon>
        <taxon>Neoptera</taxon>
        <taxon>Polyneoptera</taxon>
        <taxon>Dictyoptera</taxon>
        <taxon>Blattodea</taxon>
        <taxon>Blattoidea</taxon>
        <taxon>Termitoidae</taxon>
        <taxon>Termopsidae</taxon>
        <taxon>Zootermopsis</taxon>
    </lineage>
</organism>
<sequence>MAAKQLRSKKVMCEDARVEIDDSSDSELPCGQPLYDSETYGTGEPQGPHVSADVEGPLREPTESGKRVEHAVVRGIVTESGKNDDNEMQKSQADLLATIWDCLLEDRKKRERIRQEDRDTNEAIVNRIESTADILSREMVCLREGT</sequence>
<proteinExistence type="predicted"/>
<reference evidence="2 3" key="1">
    <citation type="journal article" date="2014" name="Nat. Commun.">
        <title>Molecular traces of alternative social organization in a termite genome.</title>
        <authorList>
            <person name="Terrapon N."/>
            <person name="Li C."/>
            <person name="Robertson H.M."/>
            <person name="Ji L."/>
            <person name="Meng X."/>
            <person name="Booth W."/>
            <person name="Chen Z."/>
            <person name="Childers C.P."/>
            <person name="Glastad K.M."/>
            <person name="Gokhale K."/>
            <person name="Gowin J."/>
            <person name="Gronenberg W."/>
            <person name="Hermansen R.A."/>
            <person name="Hu H."/>
            <person name="Hunt B.G."/>
            <person name="Huylmans A.K."/>
            <person name="Khalil S.M."/>
            <person name="Mitchell R.D."/>
            <person name="Munoz-Torres M.C."/>
            <person name="Mustard J.A."/>
            <person name="Pan H."/>
            <person name="Reese J.T."/>
            <person name="Scharf M.E."/>
            <person name="Sun F."/>
            <person name="Vogel H."/>
            <person name="Xiao J."/>
            <person name="Yang W."/>
            <person name="Yang Z."/>
            <person name="Yang Z."/>
            <person name="Zhou J."/>
            <person name="Zhu J."/>
            <person name="Brent C.S."/>
            <person name="Elsik C.G."/>
            <person name="Goodisman M.A."/>
            <person name="Liberles D.A."/>
            <person name="Roe R.M."/>
            <person name="Vargo E.L."/>
            <person name="Vilcinskas A."/>
            <person name="Wang J."/>
            <person name="Bornberg-Bauer E."/>
            <person name="Korb J."/>
            <person name="Zhang G."/>
            <person name="Liebig J."/>
        </authorList>
    </citation>
    <scope>NUCLEOTIDE SEQUENCE [LARGE SCALE GENOMIC DNA]</scope>
    <source>
        <tissue evidence="2">Whole organism</tissue>
    </source>
</reference>
<name>A0A067QHC3_ZOONE</name>
<feature type="compositionally biased region" description="Basic and acidic residues" evidence="1">
    <location>
        <begin position="56"/>
        <end position="67"/>
    </location>
</feature>
<gene>
    <name evidence="2" type="ORF">L798_05495</name>
</gene>
<evidence type="ECO:0000256" key="1">
    <source>
        <dbReference type="SAM" id="MobiDB-lite"/>
    </source>
</evidence>
<keyword evidence="3" id="KW-1185">Reference proteome</keyword>
<protein>
    <submittedName>
        <fullName evidence="2">Uncharacterized protein</fullName>
    </submittedName>
</protein>
<dbReference type="EMBL" id="KK853682">
    <property type="protein sequence ID" value="KDQ97901.1"/>
    <property type="molecule type" value="Genomic_DNA"/>
</dbReference>
<feature type="region of interest" description="Disordered" evidence="1">
    <location>
        <begin position="19"/>
        <end position="67"/>
    </location>
</feature>
<evidence type="ECO:0000313" key="3">
    <source>
        <dbReference type="Proteomes" id="UP000027135"/>
    </source>
</evidence>
<dbReference type="AlphaFoldDB" id="A0A067QHC3"/>
<dbReference type="Proteomes" id="UP000027135">
    <property type="component" value="Unassembled WGS sequence"/>
</dbReference>
<evidence type="ECO:0000313" key="2">
    <source>
        <dbReference type="EMBL" id="KDQ97901.1"/>
    </source>
</evidence>
<accession>A0A067QHC3</accession>